<dbReference type="GO" id="GO:0000160">
    <property type="term" value="P:phosphorelay signal transduction system"/>
    <property type="evidence" value="ECO:0007669"/>
    <property type="project" value="UniProtKB-KW"/>
</dbReference>
<dbReference type="EMBL" id="QWFX01000012">
    <property type="protein sequence ID" value="RIJ29348.1"/>
    <property type="molecule type" value="Genomic_DNA"/>
</dbReference>
<feature type="domain" description="HPt" evidence="3">
    <location>
        <begin position="15"/>
        <end position="115"/>
    </location>
</feature>
<feature type="modified residue" description="Phosphohistidine" evidence="2">
    <location>
        <position position="55"/>
    </location>
</feature>
<dbReference type="AlphaFoldDB" id="A0A399RD37"/>
<dbReference type="InterPro" id="IPR036641">
    <property type="entry name" value="HPT_dom_sf"/>
</dbReference>
<dbReference type="PROSITE" id="PS50894">
    <property type="entry name" value="HPT"/>
    <property type="match status" value="1"/>
</dbReference>
<dbReference type="InterPro" id="IPR008207">
    <property type="entry name" value="Sig_transdc_His_kin_Hpt_dom"/>
</dbReference>
<sequence length="128" mass="13416">MSTASEIDIDHLLSMTGGDIDLAEEVIDIFRQQVDIWSRMLNPAAPASQWADAAHTLKGAALSIGAHELAERCQAAETAGRDLPPSAAGAALLLNDIKDEIAATLEACSRAVHTLSRPGLRASKASNS</sequence>
<proteinExistence type="predicted"/>
<dbReference type="Pfam" id="PF01627">
    <property type="entry name" value="Hpt"/>
    <property type="match status" value="1"/>
</dbReference>
<dbReference type="Proteomes" id="UP000266385">
    <property type="component" value="Unassembled WGS sequence"/>
</dbReference>
<keyword evidence="5" id="KW-1185">Reference proteome</keyword>
<comment type="caution">
    <text evidence="4">The sequence shown here is derived from an EMBL/GenBank/DDBJ whole genome shotgun (WGS) entry which is preliminary data.</text>
</comment>
<reference evidence="4 5" key="1">
    <citation type="submission" date="2018-08" db="EMBL/GenBank/DDBJ databases">
        <title>Henriciella mobilis sp. nov., isolated from seawater.</title>
        <authorList>
            <person name="Cheng H."/>
            <person name="Wu Y.-H."/>
            <person name="Xu X.-W."/>
            <person name="Guo L.-L."/>
        </authorList>
    </citation>
    <scope>NUCLEOTIDE SEQUENCE [LARGE SCALE GENOMIC DNA]</scope>
    <source>
        <strain evidence="4 5">JN25</strain>
    </source>
</reference>
<dbReference type="SUPFAM" id="SSF47226">
    <property type="entry name" value="Histidine-containing phosphotransfer domain, HPT domain"/>
    <property type="match status" value="1"/>
</dbReference>
<dbReference type="Gene3D" id="1.20.120.160">
    <property type="entry name" value="HPT domain"/>
    <property type="match status" value="1"/>
</dbReference>
<dbReference type="RefSeq" id="WP_119376368.1">
    <property type="nucleotide sequence ID" value="NZ_QWFX01000012.1"/>
</dbReference>
<organism evidence="4 5">
    <name type="scientific">Henriciella mobilis</name>
    <dbReference type="NCBI Taxonomy" id="2305467"/>
    <lineage>
        <taxon>Bacteria</taxon>
        <taxon>Pseudomonadati</taxon>
        <taxon>Pseudomonadota</taxon>
        <taxon>Alphaproteobacteria</taxon>
        <taxon>Hyphomonadales</taxon>
        <taxon>Hyphomonadaceae</taxon>
        <taxon>Henriciella</taxon>
    </lineage>
</organism>
<evidence type="ECO:0000256" key="2">
    <source>
        <dbReference type="PROSITE-ProRule" id="PRU00110"/>
    </source>
</evidence>
<dbReference type="GO" id="GO:0004672">
    <property type="term" value="F:protein kinase activity"/>
    <property type="evidence" value="ECO:0007669"/>
    <property type="project" value="UniProtKB-ARBA"/>
</dbReference>
<name>A0A399RD37_9PROT</name>
<keyword evidence="4" id="KW-0808">Transferase</keyword>
<evidence type="ECO:0000256" key="1">
    <source>
        <dbReference type="ARBA" id="ARBA00023012"/>
    </source>
</evidence>
<evidence type="ECO:0000313" key="5">
    <source>
        <dbReference type="Proteomes" id="UP000266385"/>
    </source>
</evidence>
<keyword evidence="1" id="KW-0902">Two-component regulatory system</keyword>
<evidence type="ECO:0000313" key="4">
    <source>
        <dbReference type="EMBL" id="RIJ29348.1"/>
    </source>
</evidence>
<accession>A0A399RD37</accession>
<protein>
    <submittedName>
        <fullName evidence="4">Phosphotransferase</fullName>
    </submittedName>
</protein>
<gene>
    <name evidence="4" type="ORF">D1223_10420</name>
</gene>
<dbReference type="OrthoDB" id="7173540at2"/>
<evidence type="ECO:0000259" key="3">
    <source>
        <dbReference type="PROSITE" id="PS50894"/>
    </source>
</evidence>
<keyword evidence="2" id="KW-0597">Phosphoprotein</keyword>